<dbReference type="InterPro" id="IPR045018">
    <property type="entry name" value="Azg-like"/>
</dbReference>
<feature type="transmembrane region" description="Helical" evidence="9">
    <location>
        <begin position="356"/>
        <end position="377"/>
    </location>
</feature>
<proteinExistence type="inferred from homology"/>
<evidence type="ECO:0000256" key="2">
    <source>
        <dbReference type="ARBA" id="ARBA00005697"/>
    </source>
</evidence>
<dbReference type="InterPro" id="IPR006043">
    <property type="entry name" value="NCS2"/>
</dbReference>
<sequence>MKKYFQFDELGTNYSREILGGFTTFLAMAYILVVNPLTLTLADVTDLPEALRMDYGAVFVATAVSAAVGCFVMGLLAKYPLGLAPGLGLNAFFAYTVVLVNGSPWQHALAAVFISGVFFLLLTLTGLREKLINAIPMELKLAVGAGIGLFIAFIGFKNAGLIVSNEATMVGIGNLHDPEVLLAIFGIIVTVILMVRGIKGGVFYGMIITAIVGMIFGLVDLPEKVVSAPPSISPTFGALFSAFSDPEFYTLSMLSVILTFLFVDFFDNAGTLMAVANQAGFVKDNRLPRAGKALISDSIATIVGSIFGTSTVTSYVESSSGVAAGARTGFASIVTGVLFLLALFFSPVLSVITNAVTAPALIVVGILMVAALGQIAWERFEVAVPAFLTMIMMPLTSSIATGIAVGFIFYPLTMIVKGRAKDVNPIMYLFALIFLIYLITL</sequence>
<keyword evidence="4 8" id="KW-1003">Cell membrane</keyword>
<feature type="transmembrane region" description="Helical" evidence="9">
    <location>
        <begin position="248"/>
        <end position="266"/>
    </location>
</feature>
<feature type="transmembrane region" description="Helical" evidence="9">
    <location>
        <begin position="18"/>
        <end position="37"/>
    </location>
</feature>
<evidence type="ECO:0000256" key="7">
    <source>
        <dbReference type="ARBA" id="ARBA00023136"/>
    </source>
</evidence>
<reference evidence="10 11" key="1">
    <citation type="submission" date="2018-08" db="EMBL/GenBank/DDBJ databases">
        <title>Lysinibacillus sp. YLB-03 draft genome sequence.</title>
        <authorList>
            <person name="Yu L."/>
        </authorList>
    </citation>
    <scope>NUCLEOTIDE SEQUENCE [LARGE SCALE GENOMIC DNA]</scope>
    <source>
        <strain evidence="10 11">YLB-03</strain>
    </source>
</reference>
<comment type="caution">
    <text evidence="10">The sequence shown here is derived from an EMBL/GenBank/DDBJ whole genome shotgun (WGS) entry which is preliminary data.</text>
</comment>
<gene>
    <name evidence="10" type="ORF">D1B33_16985</name>
</gene>
<dbReference type="Pfam" id="PF00860">
    <property type="entry name" value="Xan_ur_permease"/>
    <property type="match status" value="1"/>
</dbReference>
<feature type="transmembrane region" description="Helical" evidence="9">
    <location>
        <begin position="180"/>
        <end position="195"/>
    </location>
</feature>
<evidence type="ECO:0000256" key="8">
    <source>
        <dbReference type="PIRNR" id="PIRNR005353"/>
    </source>
</evidence>
<dbReference type="RefSeq" id="WP_118877606.1">
    <property type="nucleotide sequence ID" value="NZ_QWEI01000013.1"/>
</dbReference>
<organism evidence="10 11">
    <name type="scientific">Ureibacillus yapensis</name>
    <dbReference type="NCBI Taxonomy" id="2304605"/>
    <lineage>
        <taxon>Bacteria</taxon>
        <taxon>Bacillati</taxon>
        <taxon>Bacillota</taxon>
        <taxon>Bacilli</taxon>
        <taxon>Bacillales</taxon>
        <taxon>Caryophanaceae</taxon>
        <taxon>Ureibacillus</taxon>
    </lineage>
</organism>
<comment type="similarity">
    <text evidence="2 8">Belongs to the nucleobase:cation symporter-2 (NCS2) (TC 2.A.40) family. Azg-like subfamily.</text>
</comment>
<evidence type="ECO:0000313" key="11">
    <source>
        <dbReference type="Proteomes" id="UP000265692"/>
    </source>
</evidence>
<accession>A0A396SIF6</accession>
<dbReference type="GO" id="GO:0005886">
    <property type="term" value="C:plasma membrane"/>
    <property type="evidence" value="ECO:0007669"/>
    <property type="project" value="UniProtKB-SubCell"/>
</dbReference>
<feature type="transmembrane region" description="Helical" evidence="9">
    <location>
        <begin position="139"/>
        <end position="160"/>
    </location>
</feature>
<feature type="transmembrane region" description="Helical" evidence="9">
    <location>
        <begin position="328"/>
        <end position="349"/>
    </location>
</feature>
<evidence type="ECO:0000313" key="10">
    <source>
        <dbReference type="EMBL" id="RHW32429.1"/>
    </source>
</evidence>
<evidence type="ECO:0000256" key="1">
    <source>
        <dbReference type="ARBA" id="ARBA00004651"/>
    </source>
</evidence>
<dbReference type="GO" id="GO:0005345">
    <property type="term" value="F:purine nucleobase transmembrane transporter activity"/>
    <property type="evidence" value="ECO:0007669"/>
    <property type="project" value="TreeGrafter"/>
</dbReference>
<comment type="subcellular location">
    <subcellularLocation>
        <location evidence="1 8">Cell membrane</location>
        <topology evidence="1 8">Multi-pass membrane protein</topology>
    </subcellularLocation>
</comment>
<evidence type="ECO:0000256" key="5">
    <source>
        <dbReference type="ARBA" id="ARBA00022692"/>
    </source>
</evidence>
<name>A0A396SIF6_9BACL</name>
<keyword evidence="6 8" id="KW-1133">Transmembrane helix</keyword>
<keyword evidence="3 8" id="KW-0813">Transport</keyword>
<dbReference type="AlphaFoldDB" id="A0A396SIF6"/>
<feature type="transmembrane region" description="Helical" evidence="9">
    <location>
        <begin position="293"/>
        <end position="316"/>
    </location>
</feature>
<keyword evidence="11" id="KW-1185">Reference proteome</keyword>
<feature type="transmembrane region" description="Helical" evidence="9">
    <location>
        <begin position="57"/>
        <end position="76"/>
    </location>
</feature>
<evidence type="ECO:0000256" key="9">
    <source>
        <dbReference type="SAM" id="Phobius"/>
    </source>
</evidence>
<feature type="transmembrane region" description="Helical" evidence="9">
    <location>
        <begin position="422"/>
        <end position="440"/>
    </location>
</feature>
<evidence type="ECO:0000256" key="4">
    <source>
        <dbReference type="ARBA" id="ARBA00022475"/>
    </source>
</evidence>
<keyword evidence="5 8" id="KW-0812">Transmembrane</keyword>
<dbReference type="PANTHER" id="PTHR43337">
    <property type="entry name" value="XANTHINE/URACIL PERMEASE C887.17-RELATED"/>
    <property type="match status" value="1"/>
</dbReference>
<dbReference type="OrthoDB" id="9808458at2"/>
<dbReference type="PIRSF" id="PIRSF005353">
    <property type="entry name" value="PbuG"/>
    <property type="match status" value="1"/>
</dbReference>
<feature type="transmembrane region" description="Helical" evidence="9">
    <location>
        <begin position="202"/>
        <end position="219"/>
    </location>
</feature>
<feature type="transmembrane region" description="Helical" evidence="9">
    <location>
        <begin position="383"/>
        <end position="410"/>
    </location>
</feature>
<protein>
    <submittedName>
        <fullName evidence="10">NCS2 family permease</fullName>
    </submittedName>
</protein>
<dbReference type="PANTHER" id="PTHR43337:SF11">
    <property type="entry name" value="GUANINE_HYPOXANTHINE PERMEASE PBUG"/>
    <property type="match status" value="1"/>
</dbReference>
<keyword evidence="7 8" id="KW-0472">Membrane</keyword>
<dbReference type="EMBL" id="QWEI01000013">
    <property type="protein sequence ID" value="RHW32429.1"/>
    <property type="molecule type" value="Genomic_DNA"/>
</dbReference>
<feature type="transmembrane region" description="Helical" evidence="9">
    <location>
        <begin position="83"/>
        <end position="102"/>
    </location>
</feature>
<feature type="transmembrane region" description="Helical" evidence="9">
    <location>
        <begin position="108"/>
        <end position="127"/>
    </location>
</feature>
<dbReference type="Proteomes" id="UP000265692">
    <property type="component" value="Unassembled WGS sequence"/>
</dbReference>
<evidence type="ECO:0000256" key="6">
    <source>
        <dbReference type="ARBA" id="ARBA00022989"/>
    </source>
</evidence>
<dbReference type="InterPro" id="IPR026033">
    <property type="entry name" value="Azg-like_bact_archaea"/>
</dbReference>
<evidence type="ECO:0000256" key="3">
    <source>
        <dbReference type="ARBA" id="ARBA00022448"/>
    </source>
</evidence>